<evidence type="ECO:0000256" key="8">
    <source>
        <dbReference type="SAM" id="Phobius"/>
    </source>
</evidence>
<keyword evidence="6" id="KW-0804">Transcription</keyword>
<dbReference type="PROSITE" id="PS50110">
    <property type="entry name" value="RESPONSE_REGULATORY"/>
    <property type="match status" value="1"/>
</dbReference>
<comment type="catalytic activity">
    <reaction evidence="1">
        <text>ATP + protein L-histidine = ADP + protein N-phospho-L-histidine.</text>
        <dbReference type="EC" id="2.7.13.3"/>
    </reaction>
</comment>
<protein>
    <recommendedName>
        <fullName evidence="2">histidine kinase</fullName>
        <ecNumber evidence="2">2.7.13.3</ecNumber>
    </recommendedName>
</protein>
<proteinExistence type="predicted"/>
<keyword evidence="4" id="KW-0805">Transcription regulation</keyword>
<dbReference type="Pfam" id="PF00072">
    <property type="entry name" value="Response_reg"/>
    <property type="match status" value="1"/>
</dbReference>
<dbReference type="SUPFAM" id="SSF52172">
    <property type="entry name" value="CheY-like"/>
    <property type="match status" value="1"/>
</dbReference>
<dbReference type="InterPro" id="IPR013783">
    <property type="entry name" value="Ig-like_fold"/>
</dbReference>
<dbReference type="CDD" id="cd00082">
    <property type="entry name" value="HisKA"/>
    <property type="match status" value="1"/>
</dbReference>
<feature type="transmembrane region" description="Helical" evidence="8">
    <location>
        <begin position="803"/>
        <end position="824"/>
    </location>
</feature>
<dbReference type="InterPro" id="IPR018060">
    <property type="entry name" value="HTH_AraC"/>
</dbReference>
<dbReference type="PROSITE" id="PS01124">
    <property type="entry name" value="HTH_ARAC_FAMILY_2"/>
    <property type="match status" value="1"/>
</dbReference>
<keyword evidence="5" id="KW-0238">DNA-binding</keyword>
<gene>
    <name evidence="12" type="ORF">H9625_12240</name>
</gene>
<keyword evidence="3 7" id="KW-0597">Phosphoprotein</keyword>
<feature type="domain" description="HTH araC/xylS-type" evidence="9">
    <location>
        <begin position="1292"/>
        <end position="1392"/>
    </location>
</feature>
<dbReference type="Pfam" id="PF07495">
    <property type="entry name" value="Y_Y_Y"/>
    <property type="match status" value="1"/>
</dbReference>
<evidence type="ECO:0000313" key="12">
    <source>
        <dbReference type="EMBL" id="MBD8041191.1"/>
    </source>
</evidence>
<evidence type="ECO:0000313" key="13">
    <source>
        <dbReference type="Proteomes" id="UP000620874"/>
    </source>
</evidence>
<dbReference type="InterPro" id="IPR036097">
    <property type="entry name" value="HisK_dim/P_sf"/>
</dbReference>
<evidence type="ECO:0000256" key="6">
    <source>
        <dbReference type="ARBA" id="ARBA00023163"/>
    </source>
</evidence>
<keyword evidence="8" id="KW-0812">Transmembrane</keyword>
<dbReference type="InterPro" id="IPR015943">
    <property type="entry name" value="WD40/YVTN_repeat-like_dom_sf"/>
</dbReference>
<accession>A0ABR8YAE5</accession>
<feature type="domain" description="Response regulatory" evidence="11">
    <location>
        <begin position="1145"/>
        <end position="1260"/>
    </location>
</feature>
<dbReference type="Gene3D" id="3.30.565.10">
    <property type="entry name" value="Histidine kinase-like ATPase, C-terminal domain"/>
    <property type="match status" value="1"/>
</dbReference>
<dbReference type="Pfam" id="PF02518">
    <property type="entry name" value="HATPase_c"/>
    <property type="match status" value="1"/>
</dbReference>
<organism evidence="12 13">
    <name type="scientific">Phocaeicola intestinalis</name>
    <dbReference type="NCBI Taxonomy" id="2762212"/>
    <lineage>
        <taxon>Bacteria</taxon>
        <taxon>Pseudomonadati</taxon>
        <taxon>Bacteroidota</taxon>
        <taxon>Bacteroidia</taxon>
        <taxon>Bacteroidales</taxon>
        <taxon>Bacteroidaceae</taxon>
        <taxon>Phocaeicola</taxon>
    </lineage>
</organism>
<dbReference type="PROSITE" id="PS00041">
    <property type="entry name" value="HTH_ARAC_FAMILY_1"/>
    <property type="match status" value="1"/>
</dbReference>
<dbReference type="Pfam" id="PF12833">
    <property type="entry name" value="HTH_18"/>
    <property type="match status" value="1"/>
</dbReference>
<dbReference type="Proteomes" id="UP000620874">
    <property type="component" value="Unassembled WGS sequence"/>
</dbReference>
<dbReference type="InterPro" id="IPR003594">
    <property type="entry name" value="HATPase_dom"/>
</dbReference>
<dbReference type="SUPFAM" id="SSF47384">
    <property type="entry name" value="Homodimeric domain of signal transducing histidine kinase"/>
    <property type="match status" value="1"/>
</dbReference>
<dbReference type="Pfam" id="PF07494">
    <property type="entry name" value="Reg_prop"/>
    <property type="match status" value="2"/>
</dbReference>
<dbReference type="SMART" id="SM00387">
    <property type="entry name" value="HATPase_c"/>
    <property type="match status" value="1"/>
</dbReference>
<evidence type="ECO:0000259" key="10">
    <source>
        <dbReference type="PROSITE" id="PS50109"/>
    </source>
</evidence>
<dbReference type="EC" id="2.7.13.3" evidence="2"/>
<dbReference type="SUPFAM" id="SSF55874">
    <property type="entry name" value="ATPase domain of HSP90 chaperone/DNA topoisomerase II/histidine kinase"/>
    <property type="match status" value="1"/>
</dbReference>
<keyword evidence="8" id="KW-0472">Membrane</keyword>
<dbReference type="PRINTS" id="PR00344">
    <property type="entry name" value="BCTRLSENSOR"/>
</dbReference>
<dbReference type="SMART" id="SM00448">
    <property type="entry name" value="REC"/>
    <property type="match status" value="1"/>
</dbReference>
<dbReference type="InterPro" id="IPR004358">
    <property type="entry name" value="Sig_transdc_His_kin-like_C"/>
</dbReference>
<feature type="domain" description="Histidine kinase" evidence="10">
    <location>
        <begin position="887"/>
        <end position="1111"/>
    </location>
</feature>
<evidence type="ECO:0000259" key="11">
    <source>
        <dbReference type="PROSITE" id="PS50110"/>
    </source>
</evidence>
<evidence type="ECO:0000259" key="9">
    <source>
        <dbReference type="PROSITE" id="PS01124"/>
    </source>
</evidence>
<dbReference type="RefSeq" id="WP_191764563.1">
    <property type="nucleotide sequence ID" value="NZ_JACSPP010000042.1"/>
</dbReference>
<dbReference type="InterPro" id="IPR018062">
    <property type="entry name" value="HTH_AraC-typ_CS"/>
</dbReference>
<dbReference type="SUPFAM" id="SSF63829">
    <property type="entry name" value="Calcium-dependent phosphotriesterase"/>
    <property type="match status" value="2"/>
</dbReference>
<dbReference type="InterPro" id="IPR009057">
    <property type="entry name" value="Homeodomain-like_sf"/>
</dbReference>
<dbReference type="InterPro" id="IPR005467">
    <property type="entry name" value="His_kinase_dom"/>
</dbReference>
<dbReference type="InterPro" id="IPR011110">
    <property type="entry name" value="Reg_prop"/>
</dbReference>
<dbReference type="CDD" id="cd00156">
    <property type="entry name" value="REC"/>
    <property type="match status" value="1"/>
</dbReference>
<dbReference type="Gene3D" id="1.10.10.60">
    <property type="entry name" value="Homeodomain-like"/>
    <property type="match status" value="1"/>
</dbReference>
<dbReference type="InterPro" id="IPR001789">
    <property type="entry name" value="Sig_transdc_resp-reg_receiver"/>
</dbReference>
<dbReference type="Pfam" id="PF00512">
    <property type="entry name" value="HisKA"/>
    <property type="match status" value="1"/>
</dbReference>
<dbReference type="InterPro" id="IPR003661">
    <property type="entry name" value="HisK_dim/P_dom"/>
</dbReference>
<dbReference type="PROSITE" id="PS50109">
    <property type="entry name" value="HIS_KIN"/>
    <property type="match status" value="1"/>
</dbReference>
<reference evidence="12 13" key="1">
    <citation type="submission" date="2020-08" db="EMBL/GenBank/DDBJ databases">
        <title>A Genomic Blueprint of the Chicken Gut Microbiome.</title>
        <authorList>
            <person name="Gilroy R."/>
            <person name="Ravi A."/>
            <person name="Getino M."/>
            <person name="Pursley I."/>
            <person name="Horton D.L."/>
            <person name="Alikhan N.-F."/>
            <person name="Baker D."/>
            <person name="Gharbi K."/>
            <person name="Hall N."/>
            <person name="Watson M."/>
            <person name="Adriaenssens E.M."/>
            <person name="Foster-Nyarko E."/>
            <person name="Jarju S."/>
            <person name="Secka A."/>
            <person name="Antonio M."/>
            <person name="Oren A."/>
            <person name="Chaudhuri R."/>
            <person name="La Ragione R.M."/>
            <person name="Hildebrand F."/>
            <person name="Pallen M.J."/>
        </authorList>
    </citation>
    <scope>NUCLEOTIDE SEQUENCE [LARGE SCALE GENOMIC DNA]</scope>
    <source>
        <strain evidence="12 13">Sa1CVN1</strain>
    </source>
</reference>
<comment type="caution">
    <text evidence="12">The sequence shown here is derived from an EMBL/GenBank/DDBJ whole genome shotgun (WGS) entry which is preliminary data.</text>
</comment>
<name>A0ABR8YAE5_9BACT</name>
<dbReference type="Gene3D" id="2.60.40.10">
    <property type="entry name" value="Immunoglobulins"/>
    <property type="match status" value="1"/>
</dbReference>
<dbReference type="Gene3D" id="2.130.10.10">
    <property type="entry name" value="YVTN repeat-like/Quinoprotein amine dehydrogenase"/>
    <property type="match status" value="2"/>
</dbReference>
<evidence type="ECO:0000256" key="3">
    <source>
        <dbReference type="ARBA" id="ARBA00022553"/>
    </source>
</evidence>
<keyword evidence="8" id="KW-1133">Transmembrane helix</keyword>
<dbReference type="Gene3D" id="1.10.287.130">
    <property type="match status" value="1"/>
</dbReference>
<dbReference type="PANTHER" id="PTHR43547:SF2">
    <property type="entry name" value="HYBRID SIGNAL TRANSDUCTION HISTIDINE KINASE C"/>
    <property type="match status" value="1"/>
</dbReference>
<dbReference type="SMART" id="SM00342">
    <property type="entry name" value="HTH_ARAC"/>
    <property type="match status" value="1"/>
</dbReference>
<evidence type="ECO:0000256" key="2">
    <source>
        <dbReference type="ARBA" id="ARBA00012438"/>
    </source>
</evidence>
<dbReference type="PANTHER" id="PTHR43547">
    <property type="entry name" value="TWO-COMPONENT HISTIDINE KINASE"/>
    <property type="match status" value="1"/>
</dbReference>
<dbReference type="InterPro" id="IPR036890">
    <property type="entry name" value="HATPase_C_sf"/>
</dbReference>
<dbReference type="InterPro" id="IPR011006">
    <property type="entry name" value="CheY-like_superfamily"/>
</dbReference>
<feature type="modified residue" description="4-aspartylphosphate" evidence="7">
    <location>
        <position position="1193"/>
    </location>
</feature>
<dbReference type="Gene3D" id="3.40.50.2300">
    <property type="match status" value="1"/>
</dbReference>
<sequence>MKPLALLLVVLGLLGEAFGGILCAQSNSASFNYRYVTMHEGLCDNTIRAIHQDRFHFVWLGTSNGLDRYDGYEFKHYSVSSGWEERVIESNYINDITEDNSGHLWVATEAGVMFIDLESEQVESFRDYAGEHQEILHSPVQTILIDEFENLWIGKSDGLVYVRLDKFRHIQDVQILKSDVDIRVLVQHGNEVWAGGYGCLFHFASSGTQYYALTSLWTGLDVSKLIFTSAYAYGDYLWLGTQSGLYCCDTQNMKFVSYRHASDDPESLSSDFVTDITRNTSGDMVIGTRNGLNVLRQGGHFARYGKGDAPQSLNDNLINRVWVDDDNVFWVGTEFGGVNILSPVRISFTYFLRGYEKGSPNVISTVIEDDEGNILAGLVDGGLAIRRRGSRSFRFYRHVPGDSRSLSHDNISRIVQDFEGNYWIATIGGGIDRLPKECLDAPVFEHYDVSTTQLPSNDVYDIALDSLRNSLWICCNNYIYLLDFSSGAISQLHYYTHTGEEMYNMHTILVDSHSRLWIGGNGVGVIDLANPQDTYECFYYRYKLDASEHAVSERITCIFEAQNGDIYLGSQGNGIYLLEDARLLSACKFKNYDVRCGLSDTSISSIFADDSGNLWICTLKGVYFFDILTRRAFKFDQEDGLLVPQFYRRSGCKTSDDRLLLGTTDGLVVFCPVMNFPAPEQRKVVLTNVSFGGRSLVPYLDETNLLSSIVNAQELHLYPPQNSFEVTFSCLEYLEPEKVFYTYRILELDKTPNIGLMNRIARYTNLSPGTYTLEMRCTNHDNTWSSQLTRLKIIVHPPFYRTGWFYTLLALVAILALGYTVYAYNSRQKYVQRLLKRKIDERTQELHQTITELTTSRETIIRQRDEIVSMSKQMDEINREKLSYFTNMAHEFKTPLTLIQGPAQQLEGQLVGKEQKESLQIILRNARYLLSLVEQLIDLRKIDTKKLTLNYECFDFRRFLNAVVTDFSGLMKEHHLIFSCKVRLKADFISSDKEHLHKVLFNLLSNAVKHTPERGMITLYACQFRNKEGKMLLYLSVLNTGSNIPPEETERIFHRFYSIKGQERYSVYGQRNTGIGLHIVKEIVNLLGGVIKVKSSDRRGVAFRLYFPVTLADAEKEPDAVMHQQPVLLGNDAETYVPVDGSKPLLLLVEDNPDMRCYLKVILEKFYNVAEASDGNQGYDLACKLVPDLILSDLMMPICDGIAFCRKIRADRSLKHIPFVLLSANSDAEAQTESFGSGVDGYLTKPFDEAVLSACLQSVIKNREIQRRRSDVEQEFMPELKDLAQPDKVFMNEVLAVLERNYADSDFGVKEWMEMLHVSYAVIYKKMVSLTGLSPVRFLQVYRLQKAKLLLENSSNVIVSEVAYKVGFNDPKYFTRVFVRQYGQTPTAFVKT</sequence>
<evidence type="ECO:0000256" key="7">
    <source>
        <dbReference type="PROSITE-ProRule" id="PRU00169"/>
    </source>
</evidence>
<dbReference type="InterPro" id="IPR011123">
    <property type="entry name" value="Y_Y_Y"/>
</dbReference>
<dbReference type="EMBL" id="JACSPP010000042">
    <property type="protein sequence ID" value="MBD8041191.1"/>
    <property type="molecule type" value="Genomic_DNA"/>
</dbReference>
<keyword evidence="13" id="KW-1185">Reference proteome</keyword>
<dbReference type="SUPFAM" id="SSF46689">
    <property type="entry name" value="Homeodomain-like"/>
    <property type="match status" value="1"/>
</dbReference>
<evidence type="ECO:0000256" key="5">
    <source>
        <dbReference type="ARBA" id="ARBA00023125"/>
    </source>
</evidence>
<evidence type="ECO:0000256" key="1">
    <source>
        <dbReference type="ARBA" id="ARBA00000085"/>
    </source>
</evidence>
<evidence type="ECO:0000256" key="4">
    <source>
        <dbReference type="ARBA" id="ARBA00023015"/>
    </source>
</evidence>
<dbReference type="SMART" id="SM00388">
    <property type="entry name" value="HisKA"/>
    <property type="match status" value="1"/>
</dbReference>